<evidence type="ECO:0000259" key="2">
    <source>
        <dbReference type="Pfam" id="PF22725"/>
    </source>
</evidence>
<dbReference type="InterPro" id="IPR051450">
    <property type="entry name" value="Gfo/Idh/MocA_Oxidoreductases"/>
</dbReference>
<feature type="domain" description="Gfo/Idh/MocA-like oxidoreductase N-terminal" evidence="1">
    <location>
        <begin position="2"/>
        <end position="121"/>
    </location>
</feature>
<gene>
    <name evidence="3" type="ORF">KJB30_03595</name>
</gene>
<dbReference type="PANTHER" id="PTHR43377">
    <property type="entry name" value="BILIVERDIN REDUCTASE A"/>
    <property type="match status" value="1"/>
</dbReference>
<dbReference type="Gene3D" id="3.30.360.10">
    <property type="entry name" value="Dihydrodipicolinate Reductase, domain 2"/>
    <property type="match status" value="1"/>
</dbReference>
<dbReference type="InterPro" id="IPR000683">
    <property type="entry name" value="Gfo/Idh/MocA-like_OxRdtase_N"/>
</dbReference>
<evidence type="ECO:0000313" key="3">
    <source>
        <dbReference type="EMBL" id="MBT1070856.1"/>
    </source>
</evidence>
<evidence type="ECO:0000313" key="4">
    <source>
        <dbReference type="Proteomes" id="UP000784128"/>
    </source>
</evidence>
<evidence type="ECO:0000259" key="1">
    <source>
        <dbReference type="Pfam" id="PF01408"/>
    </source>
</evidence>
<dbReference type="SUPFAM" id="SSF51735">
    <property type="entry name" value="NAD(P)-binding Rossmann-fold domains"/>
    <property type="match status" value="1"/>
</dbReference>
<dbReference type="Proteomes" id="UP000784128">
    <property type="component" value="Unassembled WGS sequence"/>
</dbReference>
<dbReference type="RefSeq" id="WP_214296574.1">
    <property type="nucleotide sequence ID" value="NZ_JAHDYS010000003.1"/>
</dbReference>
<dbReference type="SUPFAM" id="SSF55347">
    <property type="entry name" value="Glyceraldehyde-3-phosphate dehydrogenase-like, C-terminal domain"/>
    <property type="match status" value="1"/>
</dbReference>
<comment type="caution">
    <text evidence="3">The sequence shown here is derived from an EMBL/GenBank/DDBJ whole genome shotgun (WGS) entry which is preliminary data.</text>
</comment>
<dbReference type="Pfam" id="PF01408">
    <property type="entry name" value="GFO_IDH_MocA"/>
    <property type="match status" value="1"/>
</dbReference>
<reference evidence="3 4" key="1">
    <citation type="submission" date="2021-05" db="EMBL/GenBank/DDBJ databases">
        <title>The draft genome of Geobacter chapellei DSM 13688.</title>
        <authorList>
            <person name="Xu Z."/>
            <person name="Masuda Y."/>
            <person name="Itoh H."/>
            <person name="Senoo K."/>
        </authorList>
    </citation>
    <scope>NUCLEOTIDE SEQUENCE [LARGE SCALE GENOMIC DNA]</scope>
    <source>
        <strain evidence="3 4">DSM 13688</strain>
    </source>
</reference>
<dbReference type="InterPro" id="IPR036291">
    <property type="entry name" value="NAD(P)-bd_dom_sf"/>
</dbReference>
<dbReference type="Pfam" id="PF22725">
    <property type="entry name" value="GFO_IDH_MocA_C3"/>
    <property type="match status" value="1"/>
</dbReference>
<keyword evidence="4" id="KW-1185">Reference proteome</keyword>
<dbReference type="InterPro" id="IPR055170">
    <property type="entry name" value="GFO_IDH_MocA-like_dom"/>
</dbReference>
<organism evidence="3 4">
    <name type="scientific">Pelotalea chapellei</name>
    <dbReference type="NCBI Taxonomy" id="44671"/>
    <lineage>
        <taxon>Bacteria</taxon>
        <taxon>Pseudomonadati</taxon>
        <taxon>Thermodesulfobacteriota</taxon>
        <taxon>Desulfuromonadia</taxon>
        <taxon>Geobacterales</taxon>
        <taxon>Geobacteraceae</taxon>
        <taxon>Pelotalea</taxon>
    </lineage>
</organism>
<sequence>MIKVAVAGYGYWGPNLVRNIQESGKASVVTCCDMNPERLKQVSSKYPSMRTTSCYDDVLKDPSVDAVVIATPVATHYEFARKAFEHGKHVLLEKPATSSTAEAEKLVELATKNKLTYMIDHTFIYTGAVRKMKEVVDQGELGEIYYLDSVRINLGLFQRDVNVLWDLAPHDIAILEHLVKERPVSVCATGACHVGNGHENVAYLTVYYNSGMIAHFHNNWLSPVKVRTMLVGGSKKTIHYDDMEVSEKIKIYDRGVDIDTTEGVHDARVSYRLGDMWAPRLDQTEALRLMAGEFIDCVQTGRRCITDGNSGLNVVRILEASEMSIKHRGKEIKL</sequence>
<accession>A0ABS5U5B5</accession>
<name>A0ABS5U5B5_9BACT</name>
<dbReference type="EMBL" id="JAHDYS010000003">
    <property type="protein sequence ID" value="MBT1070856.1"/>
    <property type="molecule type" value="Genomic_DNA"/>
</dbReference>
<dbReference type="PANTHER" id="PTHR43377:SF6">
    <property type="entry name" value="GFO_IDH_MOCA-LIKE OXIDOREDUCTASE N-TERMINAL DOMAIN-CONTAINING PROTEIN"/>
    <property type="match status" value="1"/>
</dbReference>
<proteinExistence type="predicted"/>
<feature type="domain" description="GFO/IDH/MocA-like oxidoreductase" evidence="2">
    <location>
        <begin position="129"/>
        <end position="238"/>
    </location>
</feature>
<protein>
    <submittedName>
        <fullName evidence="3">Gfo/Idh/MocA family oxidoreductase</fullName>
    </submittedName>
</protein>
<dbReference type="Gene3D" id="3.40.50.720">
    <property type="entry name" value="NAD(P)-binding Rossmann-like Domain"/>
    <property type="match status" value="1"/>
</dbReference>